<organism evidence="8 9">
    <name type="scientific">Salarias fasciatus</name>
    <name type="common">Jewelled blenny</name>
    <name type="synonym">Blennius fasciatus</name>
    <dbReference type="NCBI Taxonomy" id="181472"/>
    <lineage>
        <taxon>Eukaryota</taxon>
        <taxon>Metazoa</taxon>
        <taxon>Chordata</taxon>
        <taxon>Craniata</taxon>
        <taxon>Vertebrata</taxon>
        <taxon>Euteleostomi</taxon>
        <taxon>Actinopterygii</taxon>
        <taxon>Neopterygii</taxon>
        <taxon>Teleostei</taxon>
        <taxon>Neoteleostei</taxon>
        <taxon>Acanthomorphata</taxon>
        <taxon>Ovalentaria</taxon>
        <taxon>Blenniimorphae</taxon>
        <taxon>Blenniiformes</taxon>
        <taxon>Blennioidei</taxon>
        <taxon>Blenniidae</taxon>
        <taxon>Salariinae</taxon>
        <taxon>Salarias</taxon>
    </lineage>
</organism>
<dbReference type="GO" id="GO:0004674">
    <property type="term" value="F:protein serine/threonine kinase activity"/>
    <property type="evidence" value="ECO:0007669"/>
    <property type="project" value="UniProtKB-KW"/>
</dbReference>
<feature type="region of interest" description="Disordered" evidence="6">
    <location>
        <begin position="296"/>
        <end position="335"/>
    </location>
</feature>
<dbReference type="Gene3D" id="1.10.510.10">
    <property type="entry name" value="Transferase(Phosphotransferase) domain 1"/>
    <property type="match status" value="1"/>
</dbReference>
<dbReference type="Proteomes" id="UP000472267">
    <property type="component" value="Chromosome 10"/>
</dbReference>
<evidence type="ECO:0000256" key="4">
    <source>
        <dbReference type="ARBA" id="ARBA00022777"/>
    </source>
</evidence>
<dbReference type="GO" id="GO:0003714">
    <property type="term" value="F:transcription corepressor activity"/>
    <property type="evidence" value="ECO:0007669"/>
    <property type="project" value="TreeGrafter"/>
</dbReference>
<evidence type="ECO:0000313" key="9">
    <source>
        <dbReference type="Proteomes" id="UP000472267"/>
    </source>
</evidence>
<reference evidence="8" key="1">
    <citation type="submission" date="2019-06" db="EMBL/GenBank/DDBJ databases">
        <authorList>
            <consortium name="Wellcome Sanger Institute Data Sharing"/>
        </authorList>
    </citation>
    <scope>NUCLEOTIDE SEQUENCE [LARGE SCALE GENOMIC DNA]</scope>
</reference>
<feature type="domain" description="Protein kinase" evidence="7">
    <location>
        <begin position="18"/>
        <end position="302"/>
    </location>
</feature>
<dbReference type="InterPro" id="IPR050494">
    <property type="entry name" value="Ser_Thr_dual-spec_kinase"/>
</dbReference>
<evidence type="ECO:0000256" key="6">
    <source>
        <dbReference type="SAM" id="MobiDB-lite"/>
    </source>
</evidence>
<keyword evidence="2" id="KW-0808">Transferase</keyword>
<reference evidence="8" key="3">
    <citation type="submission" date="2025-09" db="UniProtKB">
        <authorList>
            <consortium name="Ensembl"/>
        </authorList>
    </citation>
    <scope>IDENTIFICATION</scope>
</reference>
<evidence type="ECO:0000256" key="5">
    <source>
        <dbReference type="ARBA" id="ARBA00022840"/>
    </source>
</evidence>
<keyword evidence="1" id="KW-0723">Serine/threonine-protein kinase</keyword>
<dbReference type="GO" id="GO:0045944">
    <property type="term" value="P:positive regulation of transcription by RNA polymerase II"/>
    <property type="evidence" value="ECO:0007669"/>
    <property type="project" value="TreeGrafter"/>
</dbReference>
<keyword evidence="5" id="KW-0067">ATP-binding</keyword>
<evidence type="ECO:0000256" key="3">
    <source>
        <dbReference type="ARBA" id="ARBA00022741"/>
    </source>
</evidence>
<dbReference type="PANTHER" id="PTHR24058:SF53">
    <property type="entry name" value="HOMEODOMAIN-INTERACTING PROTEIN KINASE 2"/>
    <property type="match status" value="1"/>
</dbReference>
<dbReference type="AlphaFoldDB" id="A0A672JGS4"/>
<dbReference type="Gene3D" id="3.30.200.20">
    <property type="entry name" value="Phosphorylase Kinase, domain 1"/>
    <property type="match status" value="1"/>
</dbReference>
<evidence type="ECO:0000256" key="1">
    <source>
        <dbReference type="ARBA" id="ARBA00022527"/>
    </source>
</evidence>
<dbReference type="PANTHER" id="PTHR24058">
    <property type="entry name" value="DUAL SPECIFICITY PROTEIN KINASE"/>
    <property type="match status" value="1"/>
</dbReference>
<dbReference type="GO" id="GO:0003713">
    <property type="term" value="F:transcription coactivator activity"/>
    <property type="evidence" value="ECO:0007669"/>
    <property type="project" value="TreeGrafter"/>
</dbReference>
<name>A0A672JGS4_SALFA</name>
<keyword evidence="3" id="KW-0547">Nucleotide-binding</keyword>
<accession>A0A672JGS4</accession>
<evidence type="ECO:0000313" key="8">
    <source>
        <dbReference type="Ensembl" id="ENSSFAP00005053423.1"/>
    </source>
</evidence>
<dbReference type="Pfam" id="PF00069">
    <property type="entry name" value="Pkinase"/>
    <property type="match status" value="1"/>
</dbReference>
<dbReference type="SMART" id="SM00220">
    <property type="entry name" value="S_TKc"/>
    <property type="match status" value="1"/>
</dbReference>
<dbReference type="OMA" id="SVCENDS"/>
<dbReference type="GO" id="GO:0005524">
    <property type="term" value="F:ATP binding"/>
    <property type="evidence" value="ECO:0007669"/>
    <property type="project" value="UniProtKB-KW"/>
</dbReference>
<keyword evidence="4" id="KW-0418">Kinase</keyword>
<feature type="compositionally biased region" description="Low complexity" evidence="6">
    <location>
        <begin position="307"/>
        <end position="330"/>
    </location>
</feature>
<dbReference type="Ensembl" id="ENSSFAT00005055100.1">
    <property type="protein sequence ID" value="ENSSFAP00005053423.1"/>
    <property type="gene ID" value="ENSSFAG00005025525.1"/>
</dbReference>
<sequence length="412" mass="46376">TTRILKEGELLHGPTATYTVLQLLCEGCFAEVAKCQNLTDQQIVAIKVLNKSEEKELTRRELGVLMALTLLDSEVDSVIKYHEHFHHMGHTCMVFEMLDMNLTEFMESRHWAPLKCHEIRAIAKQLLGALEALNNLGFTHTDIKPENVMLADAVNRPFRVKLTDFGLAVPVLTIKPGTWMQPKGYRAPEVSFSFHLSEAVDMWGLACVLVYLYLGRHMFLSGCENHTLRNGIFTKNFFIQEEAADGSTQLRMRTPEEYTPHQDSAELADRKAFVELLKRMFHMDWNRRVTAQQALQSKDPNSPPPGNNLQPANSQPPAQQSKALQLSAAPQKKDTSIQITVPKGVVIRSEKPKKVKLRTYIARHMRQIASDQQISSRSSIISAAHHHHWLSAEKCGGDIESGGGNVNFQGHV</sequence>
<dbReference type="InterPro" id="IPR008271">
    <property type="entry name" value="Ser/Thr_kinase_AS"/>
</dbReference>
<reference evidence="8" key="2">
    <citation type="submission" date="2025-08" db="UniProtKB">
        <authorList>
            <consortium name="Ensembl"/>
        </authorList>
    </citation>
    <scope>IDENTIFICATION</scope>
</reference>
<dbReference type="GO" id="GO:0007224">
    <property type="term" value="P:smoothened signaling pathway"/>
    <property type="evidence" value="ECO:0007669"/>
    <property type="project" value="TreeGrafter"/>
</dbReference>
<protein>
    <recommendedName>
        <fullName evidence="7">Protein kinase domain-containing protein</fullName>
    </recommendedName>
</protein>
<dbReference type="InterPro" id="IPR011009">
    <property type="entry name" value="Kinase-like_dom_sf"/>
</dbReference>
<proteinExistence type="predicted"/>
<dbReference type="InterPro" id="IPR000719">
    <property type="entry name" value="Prot_kinase_dom"/>
</dbReference>
<dbReference type="GO" id="GO:0016605">
    <property type="term" value="C:PML body"/>
    <property type="evidence" value="ECO:0007669"/>
    <property type="project" value="TreeGrafter"/>
</dbReference>
<keyword evidence="9" id="KW-1185">Reference proteome</keyword>
<evidence type="ECO:0000256" key="2">
    <source>
        <dbReference type="ARBA" id="ARBA00022679"/>
    </source>
</evidence>
<dbReference type="GO" id="GO:0042771">
    <property type="term" value="P:intrinsic apoptotic signaling pathway in response to DNA damage by p53 class mediator"/>
    <property type="evidence" value="ECO:0007669"/>
    <property type="project" value="TreeGrafter"/>
</dbReference>
<dbReference type="PROSITE" id="PS50011">
    <property type="entry name" value="PROTEIN_KINASE_DOM"/>
    <property type="match status" value="1"/>
</dbReference>
<evidence type="ECO:0000259" key="7">
    <source>
        <dbReference type="PROSITE" id="PS50011"/>
    </source>
</evidence>
<dbReference type="GO" id="GO:0005737">
    <property type="term" value="C:cytoplasm"/>
    <property type="evidence" value="ECO:0007669"/>
    <property type="project" value="TreeGrafter"/>
</dbReference>
<dbReference type="PROSITE" id="PS00108">
    <property type="entry name" value="PROTEIN_KINASE_ST"/>
    <property type="match status" value="1"/>
</dbReference>
<dbReference type="GO" id="GO:0046332">
    <property type="term" value="F:SMAD binding"/>
    <property type="evidence" value="ECO:0007669"/>
    <property type="project" value="TreeGrafter"/>
</dbReference>
<dbReference type="SUPFAM" id="SSF56112">
    <property type="entry name" value="Protein kinase-like (PK-like)"/>
    <property type="match status" value="1"/>
</dbReference>
<dbReference type="GO" id="GO:0004713">
    <property type="term" value="F:protein tyrosine kinase activity"/>
    <property type="evidence" value="ECO:0007669"/>
    <property type="project" value="TreeGrafter"/>
</dbReference>